<reference evidence="2 3" key="1">
    <citation type="submission" date="2019-02" db="EMBL/GenBank/DDBJ databases">
        <title>Deep-cultivation of Planctomycetes and their phenomic and genomic characterization uncovers novel biology.</title>
        <authorList>
            <person name="Wiegand S."/>
            <person name="Jogler M."/>
            <person name="Boedeker C."/>
            <person name="Pinto D."/>
            <person name="Vollmers J."/>
            <person name="Rivas-Marin E."/>
            <person name="Kohn T."/>
            <person name="Peeters S.H."/>
            <person name="Heuer A."/>
            <person name="Rast P."/>
            <person name="Oberbeckmann S."/>
            <person name="Bunk B."/>
            <person name="Jeske O."/>
            <person name="Meyerdierks A."/>
            <person name="Storesund J.E."/>
            <person name="Kallscheuer N."/>
            <person name="Luecker S."/>
            <person name="Lage O.M."/>
            <person name="Pohl T."/>
            <person name="Merkel B.J."/>
            <person name="Hornburger P."/>
            <person name="Mueller R.-W."/>
            <person name="Bruemmer F."/>
            <person name="Labrenz M."/>
            <person name="Spormann A.M."/>
            <person name="Op den Camp H."/>
            <person name="Overmann J."/>
            <person name="Amann R."/>
            <person name="Jetten M.S.M."/>
            <person name="Mascher T."/>
            <person name="Medema M.H."/>
            <person name="Devos D.P."/>
            <person name="Kaster A.-K."/>
            <person name="Ovreas L."/>
            <person name="Rohde M."/>
            <person name="Galperin M.Y."/>
            <person name="Jogler C."/>
        </authorList>
    </citation>
    <scope>NUCLEOTIDE SEQUENCE [LARGE SCALE GENOMIC DNA]</scope>
    <source>
        <strain evidence="2 3">K23_9</strain>
    </source>
</reference>
<organism evidence="2 3">
    <name type="scientific">Stieleria marina</name>
    <dbReference type="NCBI Taxonomy" id="1930275"/>
    <lineage>
        <taxon>Bacteria</taxon>
        <taxon>Pseudomonadati</taxon>
        <taxon>Planctomycetota</taxon>
        <taxon>Planctomycetia</taxon>
        <taxon>Pirellulales</taxon>
        <taxon>Pirellulaceae</taxon>
        <taxon>Stieleria</taxon>
    </lineage>
</organism>
<proteinExistence type="predicted"/>
<sequence>MGVLSGPQRSPGHSGARSPRDIIVTARTNRRKVIRAPTEQHPPWPLRLRASAFQSTEHRPHDRPRIDRASTACRPRIQTAAIKRIRAPRENDASPRNATHHRVGTVDVPFEKARKPAFGACDGYPPFGMVGGSACIMLLSGRCEITCHGKLDWRHFRRRVHRNGLLRSPHAQK</sequence>
<accession>A0A517NTT9</accession>
<dbReference type="EMBL" id="CP036526">
    <property type="protein sequence ID" value="QDT10522.1"/>
    <property type="molecule type" value="Genomic_DNA"/>
</dbReference>
<feature type="region of interest" description="Disordered" evidence="1">
    <location>
        <begin position="1"/>
        <end position="22"/>
    </location>
</feature>
<dbReference type="Proteomes" id="UP000319817">
    <property type="component" value="Chromosome"/>
</dbReference>
<evidence type="ECO:0000256" key="1">
    <source>
        <dbReference type="SAM" id="MobiDB-lite"/>
    </source>
</evidence>
<name>A0A517NTT9_9BACT</name>
<dbReference type="AlphaFoldDB" id="A0A517NTT9"/>
<protein>
    <submittedName>
        <fullName evidence="2">Uncharacterized protein</fullName>
    </submittedName>
</protein>
<evidence type="ECO:0000313" key="2">
    <source>
        <dbReference type="EMBL" id="QDT10522.1"/>
    </source>
</evidence>
<keyword evidence="3" id="KW-1185">Reference proteome</keyword>
<gene>
    <name evidence="2" type="ORF">K239x_24790</name>
</gene>
<evidence type="ECO:0000313" key="3">
    <source>
        <dbReference type="Proteomes" id="UP000319817"/>
    </source>
</evidence>